<gene>
    <name evidence="3" type="ORF">CAK95_17220</name>
</gene>
<evidence type="ECO:0000313" key="3">
    <source>
        <dbReference type="EMBL" id="ARQ00625.1"/>
    </source>
</evidence>
<dbReference type="RefSeq" id="WP_086089020.1">
    <property type="nucleotide sequence ID" value="NZ_CP021112.1"/>
</dbReference>
<dbReference type="Gene3D" id="3.10.180.10">
    <property type="entry name" value="2,3-Dihydroxybiphenyl 1,2-Dioxygenase, domain 1"/>
    <property type="match status" value="2"/>
</dbReference>
<proteinExistence type="predicted"/>
<evidence type="ECO:0000313" key="4">
    <source>
        <dbReference type="Proteomes" id="UP000194137"/>
    </source>
</evidence>
<dbReference type="CDD" id="cd09014">
    <property type="entry name" value="BphC-JF8_C_like"/>
    <property type="match status" value="1"/>
</dbReference>
<dbReference type="KEGG" id="psin:CAK95_17220"/>
<evidence type="ECO:0000256" key="1">
    <source>
        <dbReference type="ARBA" id="ARBA00022723"/>
    </source>
</evidence>
<protein>
    <submittedName>
        <fullName evidence="3">Catechol 2,3-dioxygenase</fullName>
    </submittedName>
</protein>
<evidence type="ECO:0000256" key="2">
    <source>
        <dbReference type="ARBA" id="ARBA00022737"/>
    </source>
</evidence>
<sequence>MIKEPILDIAHLAHLEILTPKFEESRKFFIDVLGMTQSGEKGDSVYLRGWDDYERYSLKLTASKTSGLAHVAYRVRSPQALERRAAALKGSGFDVGWTDGDLGHGKTFVCKDPDDHTIELYYETEWYEAPADKKPALKNQAQRFPARGVNVRRLDHWNGLAVDIKANREFYEDYLGFRLTEQIVLDDGTEAAMWMTATNKSYDFAYTKDHTGTKGRFHHVTYALDSREEILRAADIFLENGVFIETGPHKHAIQQTFFLYVYEPGGNRVEVANAGARLILAPDWKPIRWTTAERAKGQAWGLKTIESFHTHGTPPVEVKNH</sequence>
<dbReference type="InterPro" id="IPR051332">
    <property type="entry name" value="Fosfomycin_Res_Enzymes"/>
</dbReference>
<dbReference type="InterPro" id="IPR017624">
    <property type="entry name" value="Catechol_2-3_dOase"/>
</dbReference>
<accession>A0A1W6ZV43</accession>
<dbReference type="PROSITE" id="PS51819">
    <property type="entry name" value="VOC"/>
    <property type="match status" value="2"/>
</dbReference>
<reference evidence="3 4" key="1">
    <citation type="submission" date="2017-05" db="EMBL/GenBank/DDBJ databases">
        <title>Full genome sequence of Pseudorhodoplanes sinuspersici.</title>
        <authorList>
            <person name="Dastgheib S.M.M."/>
            <person name="Shavandi M."/>
            <person name="Tirandaz H."/>
        </authorList>
    </citation>
    <scope>NUCLEOTIDE SEQUENCE [LARGE SCALE GENOMIC DNA]</scope>
    <source>
        <strain evidence="3 4">RIPI110</strain>
    </source>
</reference>
<dbReference type="EMBL" id="CP021112">
    <property type="protein sequence ID" value="ARQ00625.1"/>
    <property type="molecule type" value="Genomic_DNA"/>
</dbReference>
<keyword evidence="4" id="KW-1185">Reference proteome</keyword>
<dbReference type="InterPro" id="IPR029068">
    <property type="entry name" value="Glyas_Bleomycin-R_OHBP_Dase"/>
</dbReference>
<keyword evidence="2" id="KW-0677">Repeat</keyword>
<dbReference type="GO" id="GO:0008198">
    <property type="term" value="F:ferrous iron binding"/>
    <property type="evidence" value="ECO:0007669"/>
    <property type="project" value="InterPro"/>
</dbReference>
<name>A0A1W6ZV43_9HYPH</name>
<keyword evidence="3" id="KW-0223">Dioxygenase</keyword>
<dbReference type="NCBIfam" id="TIGR03211">
    <property type="entry name" value="catechol_2_3"/>
    <property type="match status" value="1"/>
</dbReference>
<dbReference type="STRING" id="1235591.CAK95_17220"/>
<keyword evidence="3" id="KW-0560">Oxidoreductase</keyword>
<dbReference type="OrthoDB" id="9803142at2"/>
<dbReference type="Proteomes" id="UP000194137">
    <property type="component" value="Chromosome"/>
</dbReference>
<dbReference type="InterPro" id="IPR037523">
    <property type="entry name" value="VOC_core"/>
</dbReference>
<dbReference type="SUPFAM" id="SSF54593">
    <property type="entry name" value="Glyoxalase/Bleomycin resistance protein/Dihydroxybiphenyl dioxygenase"/>
    <property type="match status" value="1"/>
</dbReference>
<dbReference type="InterPro" id="IPR004360">
    <property type="entry name" value="Glyas_Fos-R_dOase_dom"/>
</dbReference>
<organism evidence="3 4">
    <name type="scientific">Pseudorhodoplanes sinuspersici</name>
    <dbReference type="NCBI Taxonomy" id="1235591"/>
    <lineage>
        <taxon>Bacteria</taxon>
        <taxon>Pseudomonadati</taxon>
        <taxon>Pseudomonadota</taxon>
        <taxon>Alphaproteobacteria</taxon>
        <taxon>Hyphomicrobiales</taxon>
        <taxon>Pseudorhodoplanes</taxon>
    </lineage>
</organism>
<keyword evidence="1" id="KW-0479">Metal-binding</keyword>
<dbReference type="AlphaFoldDB" id="A0A1W6ZV43"/>
<dbReference type="PANTHER" id="PTHR36113">
    <property type="entry name" value="LYASE, PUTATIVE-RELATED-RELATED"/>
    <property type="match status" value="1"/>
</dbReference>
<dbReference type="PANTHER" id="PTHR36113:SF6">
    <property type="entry name" value="FOSFOMYCIN RESISTANCE PROTEIN FOSX"/>
    <property type="match status" value="1"/>
</dbReference>
<dbReference type="Pfam" id="PF00903">
    <property type="entry name" value="Glyoxalase"/>
    <property type="match status" value="2"/>
</dbReference>
<dbReference type="CDD" id="cd09013">
    <property type="entry name" value="BphC-JF8_N_like"/>
    <property type="match status" value="1"/>
</dbReference>
<dbReference type="GO" id="GO:0018577">
    <property type="term" value="F:catechol 2,3-dioxygenase activity"/>
    <property type="evidence" value="ECO:0007669"/>
    <property type="project" value="InterPro"/>
</dbReference>